<dbReference type="Gene3D" id="3.20.20.370">
    <property type="entry name" value="Glycoside hydrolase/deacetylase"/>
    <property type="match status" value="1"/>
</dbReference>
<feature type="region of interest" description="Disordered" evidence="3">
    <location>
        <begin position="24"/>
        <end position="47"/>
    </location>
</feature>
<feature type="compositionally biased region" description="Low complexity" evidence="3">
    <location>
        <begin position="29"/>
        <end position="47"/>
    </location>
</feature>
<dbReference type="InterPro" id="IPR002509">
    <property type="entry name" value="NODB_dom"/>
</dbReference>
<evidence type="ECO:0000313" key="6">
    <source>
        <dbReference type="EMBL" id="GAA3379879.1"/>
    </source>
</evidence>
<dbReference type="CDD" id="cd10917">
    <property type="entry name" value="CE4_NodB_like_6s_7s"/>
    <property type="match status" value="1"/>
</dbReference>
<dbReference type="SUPFAM" id="SSF88713">
    <property type="entry name" value="Glycoside hydrolase/deacetylase"/>
    <property type="match status" value="1"/>
</dbReference>
<dbReference type="InterPro" id="IPR011330">
    <property type="entry name" value="Glyco_hydro/deAcase_b/a-brl"/>
</dbReference>
<dbReference type="EMBL" id="BAAAYL010000001">
    <property type="protein sequence ID" value="GAA3367818.1"/>
    <property type="molecule type" value="Genomic_DNA"/>
</dbReference>
<dbReference type="Pfam" id="PF01522">
    <property type="entry name" value="Polysacc_deac_1"/>
    <property type="match status" value="1"/>
</dbReference>
<keyword evidence="2" id="KW-0378">Hydrolase</keyword>
<dbReference type="Proteomes" id="UP001499990">
    <property type="component" value="Unassembled WGS sequence"/>
</dbReference>
<dbReference type="PROSITE" id="PS51677">
    <property type="entry name" value="NODB"/>
    <property type="match status" value="1"/>
</dbReference>
<name>A0ABP6S473_9ACTN</name>
<evidence type="ECO:0000259" key="4">
    <source>
        <dbReference type="PROSITE" id="PS51677"/>
    </source>
</evidence>
<dbReference type="PANTHER" id="PTHR10587">
    <property type="entry name" value="GLYCOSYL TRANSFERASE-RELATED"/>
    <property type="match status" value="1"/>
</dbReference>
<comment type="caution">
    <text evidence="5">The sequence shown here is derived from an EMBL/GenBank/DDBJ whole genome shotgun (WGS) entry which is preliminary data.</text>
</comment>
<accession>A0ABP6S473</accession>
<evidence type="ECO:0000256" key="1">
    <source>
        <dbReference type="ARBA" id="ARBA00022723"/>
    </source>
</evidence>
<reference evidence="5" key="3">
    <citation type="submission" date="2023-12" db="EMBL/GenBank/DDBJ databases">
        <authorList>
            <person name="Sun Q."/>
            <person name="Inoue M."/>
        </authorList>
    </citation>
    <scope>NUCLEOTIDE SEQUENCE</scope>
    <source>
        <strain evidence="5">JCM 9651</strain>
    </source>
</reference>
<evidence type="ECO:0000256" key="3">
    <source>
        <dbReference type="SAM" id="MobiDB-lite"/>
    </source>
</evidence>
<sequence length="270" mass="29678">MLRAVGCLGAGAVLRLMTLEGDGTPASRPVQPSSAPVAGAPAGRPPSAAAYRLQPMTSYAPERYRPPLPPVRTRPILAMPELGRAMVLTFDDGPDPRYTPEILRILREHEVRAMFLVCGGRATEHPDLLREMADDGHVVGNHSWSHARIYQLPRPAVRDELGRTSEAIERMVGVPPQWYRAPYGAWNRISFEVGAELGMEPLGWNLDSSDWRDPGVPTILGRVRAGASPGAVVLQHDYGGARWQSVTALRTYLPELLTEGYRITVPPVRR</sequence>
<proteinExistence type="predicted"/>
<dbReference type="PANTHER" id="PTHR10587:SF133">
    <property type="entry name" value="CHITIN DEACETYLASE 1-RELATED"/>
    <property type="match status" value="1"/>
</dbReference>
<evidence type="ECO:0000313" key="5">
    <source>
        <dbReference type="EMBL" id="GAA3367818.1"/>
    </source>
</evidence>
<keyword evidence="7" id="KW-1185">Reference proteome</keyword>
<organism evidence="5 7">
    <name type="scientific">Streptomyces sannanensis</name>
    <dbReference type="NCBI Taxonomy" id="285536"/>
    <lineage>
        <taxon>Bacteria</taxon>
        <taxon>Bacillati</taxon>
        <taxon>Actinomycetota</taxon>
        <taxon>Actinomycetes</taxon>
        <taxon>Kitasatosporales</taxon>
        <taxon>Streptomycetaceae</taxon>
        <taxon>Streptomyces</taxon>
    </lineage>
</organism>
<evidence type="ECO:0000256" key="2">
    <source>
        <dbReference type="ARBA" id="ARBA00022801"/>
    </source>
</evidence>
<protein>
    <submittedName>
        <fullName evidence="5">Polysaccharide deacetylase family protein</fullName>
    </submittedName>
</protein>
<dbReference type="EMBL" id="BAAAYL010000001">
    <property type="protein sequence ID" value="GAA3379879.1"/>
    <property type="molecule type" value="Genomic_DNA"/>
</dbReference>
<keyword evidence="1" id="KW-0479">Metal-binding</keyword>
<reference evidence="5" key="1">
    <citation type="journal article" date="2014" name="Int. J. Syst. Evol. Microbiol.">
        <title>Complete genome of a new Firmicutes species belonging to the dominant human colonic microbiota ('Ruminococcus bicirculans') reveals two chromosomes and a selective capacity to utilize plant glucans.</title>
        <authorList>
            <consortium name="NISC Comparative Sequencing Program"/>
            <person name="Wegmann U."/>
            <person name="Louis P."/>
            <person name="Goesmann A."/>
            <person name="Henrissat B."/>
            <person name="Duncan S.H."/>
            <person name="Flint H.J."/>
        </authorList>
    </citation>
    <scope>NUCLEOTIDE SEQUENCE</scope>
    <source>
        <strain evidence="5">JCM 9651</strain>
    </source>
</reference>
<reference evidence="7" key="2">
    <citation type="journal article" date="2019" name="Int. J. Syst. Evol. Microbiol.">
        <title>The Global Catalogue of Microorganisms (GCM) 10K type strain sequencing project: providing services to taxonomists for standard genome sequencing and annotation.</title>
        <authorList>
            <consortium name="The Broad Institute Genomics Platform"/>
            <consortium name="The Broad Institute Genome Sequencing Center for Infectious Disease"/>
            <person name="Wu L."/>
            <person name="Ma J."/>
        </authorList>
    </citation>
    <scope>NUCLEOTIDE SEQUENCE [LARGE SCALE GENOMIC DNA]</scope>
    <source>
        <strain evidence="7">JCM 9651</strain>
    </source>
</reference>
<evidence type="ECO:0000313" key="7">
    <source>
        <dbReference type="Proteomes" id="UP001499990"/>
    </source>
</evidence>
<dbReference type="InterPro" id="IPR050248">
    <property type="entry name" value="Polysacc_deacetylase_ArnD"/>
</dbReference>
<feature type="domain" description="NodB homology" evidence="4">
    <location>
        <begin position="84"/>
        <end position="264"/>
    </location>
</feature>
<gene>
    <name evidence="5" type="ORF">GCM10020367_03610</name>
    <name evidence="6" type="ORF">GCM10020367_65230</name>
</gene>